<evidence type="ECO:0000313" key="1">
    <source>
        <dbReference type="EMBL" id="GLQ75254.1"/>
    </source>
</evidence>
<name>A0AAV5NY63_9VIBR</name>
<evidence type="ECO:0008006" key="3">
    <source>
        <dbReference type="Google" id="ProtNLM"/>
    </source>
</evidence>
<dbReference type="Gene3D" id="2.160.20.160">
    <property type="match status" value="1"/>
</dbReference>
<comment type="caution">
    <text evidence="1">The sequence shown here is derived from an EMBL/GenBank/DDBJ whole genome shotgun (WGS) entry which is preliminary data.</text>
</comment>
<gene>
    <name evidence="1" type="ORF">GCM10007932_46160</name>
</gene>
<evidence type="ECO:0000313" key="2">
    <source>
        <dbReference type="Proteomes" id="UP001156690"/>
    </source>
</evidence>
<sequence>MLGNTINSDIYVGSVVETLVNEMAIDAQALATTKFAQYLDKFGVDQNPSLKTLQGEGVLKEGALTLSSQHKWINGESKSVTDVSVYKWNTDGLKEALVETDTDFINVKNFVDVNVNALSDTGTTVNVYGAKRGDISTGNGNDVVNVHVQSNGAAWSNHFEIDTGDGNDTISFFEIAGGDYTEFNISAGKGNDVVNVAGLSEADCNTHRIVHGGEGIDALYLSGNNALEFTGFEVVIGDGASDLHITQELLDNNVAGSWEDNPDGSANVMVFTDVNLTIDAGLVEYASYFSTYTAEDLTGAMTQRLADFGVDYTAQYTIAEFYTESGDYLIVTDTNASDLIDSVIDYV</sequence>
<protein>
    <recommendedName>
        <fullName evidence="3">Calcium-binding protein</fullName>
    </recommendedName>
</protein>
<dbReference type="RefSeq" id="WP_126608680.1">
    <property type="nucleotide sequence ID" value="NZ_AP025144.1"/>
</dbReference>
<proteinExistence type="predicted"/>
<accession>A0AAV5NY63</accession>
<dbReference type="AlphaFoldDB" id="A0AAV5NY63"/>
<dbReference type="Proteomes" id="UP001156690">
    <property type="component" value="Unassembled WGS sequence"/>
</dbReference>
<dbReference type="EMBL" id="BSNX01000067">
    <property type="protein sequence ID" value="GLQ75254.1"/>
    <property type="molecule type" value="Genomic_DNA"/>
</dbReference>
<reference evidence="2" key="1">
    <citation type="journal article" date="2019" name="Int. J. Syst. Evol. Microbiol.">
        <title>The Global Catalogue of Microorganisms (GCM) 10K type strain sequencing project: providing services to taxonomists for standard genome sequencing and annotation.</title>
        <authorList>
            <consortium name="The Broad Institute Genomics Platform"/>
            <consortium name="The Broad Institute Genome Sequencing Center for Infectious Disease"/>
            <person name="Wu L."/>
            <person name="Ma J."/>
        </authorList>
    </citation>
    <scope>NUCLEOTIDE SEQUENCE [LARGE SCALE GENOMIC DNA]</scope>
    <source>
        <strain evidence="2">NBRC 15640</strain>
    </source>
</reference>
<keyword evidence="2" id="KW-1185">Reference proteome</keyword>
<organism evidence="1 2">
    <name type="scientific">Vibrio penaeicida</name>
    <dbReference type="NCBI Taxonomy" id="104609"/>
    <lineage>
        <taxon>Bacteria</taxon>
        <taxon>Pseudomonadati</taxon>
        <taxon>Pseudomonadota</taxon>
        <taxon>Gammaproteobacteria</taxon>
        <taxon>Vibrionales</taxon>
        <taxon>Vibrionaceae</taxon>
        <taxon>Vibrio</taxon>
    </lineage>
</organism>